<feature type="chain" id="PRO_5019356518" description="Ecp2 effector protein domain-containing protein" evidence="1">
    <location>
        <begin position="18"/>
        <end position="123"/>
    </location>
</feature>
<protein>
    <recommendedName>
        <fullName evidence="4">Ecp2 effector protein domain-containing protein</fullName>
    </recommendedName>
</protein>
<proteinExistence type="predicted"/>
<dbReference type="EMBL" id="LKEA01000018">
    <property type="protein sequence ID" value="ROW01868.1"/>
    <property type="molecule type" value="Genomic_DNA"/>
</dbReference>
<dbReference type="AlphaFoldDB" id="A0A423WF46"/>
<evidence type="ECO:0000313" key="2">
    <source>
        <dbReference type="EMBL" id="ROW01868.1"/>
    </source>
</evidence>
<keyword evidence="1" id="KW-0732">Signal</keyword>
<dbReference type="OrthoDB" id="3769991at2759"/>
<name>A0A423WF46_9PEZI</name>
<evidence type="ECO:0000313" key="3">
    <source>
        <dbReference type="Proteomes" id="UP000283895"/>
    </source>
</evidence>
<sequence>MYSPTLATLSALTLAAAQTTTTLVPDQPVSFLAQLYNSTADCSGNADAVYLGSRGNCVDITISGSGSANMLIGEEDVYFLAAYTGLRCTGDVILVEVIHNTCIDLGGIKAQSWSNDDGVFGKK</sequence>
<feature type="signal peptide" evidence="1">
    <location>
        <begin position="1"/>
        <end position="17"/>
    </location>
</feature>
<organism evidence="2 3">
    <name type="scientific">Cytospora schulzeri</name>
    <dbReference type="NCBI Taxonomy" id="448051"/>
    <lineage>
        <taxon>Eukaryota</taxon>
        <taxon>Fungi</taxon>
        <taxon>Dikarya</taxon>
        <taxon>Ascomycota</taxon>
        <taxon>Pezizomycotina</taxon>
        <taxon>Sordariomycetes</taxon>
        <taxon>Sordariomycetidae</taxon>
        <taxon>Diaporthales</taxon>
        <taxon>Cytosporaceae</taxon>
        <taxon>Cytospora</taxon>
    </lineage>
</organism>
<dbReference type="Proteomes" id="UP000283895">
    <property type="component" value="Unassembled WGS sequence"/>
</dbReference>
<reference evidence="2 3" key="1">
    <citation type="submission" date="2015-09" db="EMBL/GenBank/DDBJ databases">
        <title>Host preference determinants of Valsa canker pathogens revealed by comparative genomics.</title>
        <authorList>
            <person name="Yin Z."/>
            <person name="Huang L."/>
        </authorList>
    </citation>
    <scope>NUCLEOTIDE SEQUENCE [LARGE SCALE GENOMIC DNA]</scope>
    <source>
        <strain evidence="2 3">03-1</strain>
    </source>
</reference>
<evidence type="ECO:0000256" key="1">
    <source>
        <dbReference type="SAM" id="SignalP"/>
    </source>
</evidence>
<accession>A0A423WF46</accession>
<comment type="caution">
    <text evidence="2">The sequence shown here is derived from an EMBL/GenBank/DDBJ whole genome shotgun (WGS) entry which is preliminary data.</text>
</comment>
<gene>
    <name evidence="2" type="ORF">VMCG_05636</name>
</gene>
<keyword evidence="3" id="KW-1185">Reference proteome</keyword>
<evidence type="ECO:0008006" key="4">
    <source>
        <dbReference type="Google" id="ProtNLM"/>
    </source>
</evidence>